<name>A0A370U8G3_9GAMM</name>
<proteinExistence type="predicted"/>
<keyword evidence="7" id="KW-0436">Ligase</keyword>
<feature type="transmembrane region" description="Helical" evidence="5">
    <location>
        <begin position="352"/>
        <end position="369"/>
    </location>
</feature>
<sequence>MLLKQGVWWLAGLCLALSLVIPNGYSVGSAALFLMSAAALQLSKQRLSAQDKRLAITFAAYFFLMVLFVYLDGWHYRELDRPSRFLLVLPVLFLMLYSQGPRVALWIGAMLGSYGALAVAIYERFVLHIPRAKGGENPIMFGDISLLLGLLSAVTALYFFSKRQRLLTALAAVAFVSGVMGSLLSGSRGGWVAVPLILLFLLWQSRDLLGKKLVVGICILAIASVVIVLNVPQLGVAKRVDQAIHGIDVYFKGNPNTSIGLRFEMWKANLHLFTTAPLFGVGEYRGLEVKKQLAQEGLMTNSAARFSHAHNEYIDALGLRGLVGFLALMAVYLVPLRLFLAKMREYKDNWNVKAYAMAGALVPMSYMDFALTQSMFSHNIGVMMYVFPIVFFWAATRWAEREAKGEAL</sequence>
<feature type="domain" description="O-antigen ligase-related" evidence="6">
    <location>
        <begin position="174"/>
        <end position="328"/>
    </location>
</feature>
<organism evidence="7 8">
    <name type="scientific">Marinomonas piezotolerans</name>
    <dbReference type="NCBI Taxonomy" id="2213058"/>
    <lineage>
        <taxon>Bacteria</taxon>
        <taxon>Pseudomonadati</taxon>
        <taxon>Pseudomonadota</taxon>
        <taxon>Gammaproteobacteria</taxon>
        <taxon>Oceanospirillales</taxon>
        <taxon>Oceanospirillaceae</taxon>
        <taxon>Marinomonas</taxon>
    </lineage>
</organism>
<keyword evidence="3 5" id="KW-1133">Transmembrane helix</keyword>
<dbReference type="Pfam" id="PF04932">
    <property type="entry name" value="Wzy_C"/>
    <property type="match status" value="1"/>
</dbReference>
<feature type="transmembrane region" description="Helical" evidence="5">
    <location>
        <begin position="139"/>
        <end position="159"/>
    </location>
</feature>
<dbReference type="PANTHER" id="PTHR37422:SF17">
    <property type="entry name" value="O-ANTIGEN LIGASE"/>
    <property type="match status" value="1"/>
</dbReference>
<evidence type="ECO:0000256" key="3">
    <source>
        <dbReference type="ARBA" id="ARBA00022989"/>
    </source>
</evidence>
<evidence type="ECO:0000313" key="7">
    <source>
        <dbReference type="EMBL" id="RDL44064.1"/>
    </source>
</evidence>
<evidence type="ECO:0000256" key="1">
    <source>
        <dbReference type="ARBA" id="ARBA00004141"/>
    </source>
</evidence>
<gene>
    <name evidence="7" type="ORF">DN730_10535</name>
</gene>
<evidence type="ECO:0000313" key="8">
    <source>
        <dbReference type="Proteomes" id="UP000254326"/>
    </source>
</evidence>
<feature type="transmembrane region" description="Helical" evidence="5">
    <location>
        <begin position="6"/>
        <end position="34"/>
    </location>
</feature>
<feature type="transmembrane region" description="Helical" evidence="5">
    <location>
        <begin position="213"/>
        <end position="231"/>
    </location>
</feature>
<keyword evidence="8" id="KW-1185">Reference proteome</keyword>
<dbReference type="Proteomes" id="UP000254326">
    <property type="component" value="Unassembled WGS sequence"/>
</dbReference>
<dbReference type="GO" id="GO:0016874">
    <property type="term" value="F:ligase activity"/>
    <property type="evidence" value="ECO:0007669"/>
    <property type="project" value="UniProtKB-KW"/>
</dbReference>
<dbReference type="InterPro" id="IPR051533">
    <property type="entry name" value="WaaL-like"/>
</dbReference>
<feature type="transmembrane region" description="Helical" evidence="5">
    <location>
        <begin position="166"/>
        <end position="184"/>
    </location>
</feature>
<feature type="transmembrane region" description="Helical" evidence="5">
    <location>
        <begin position="54"/>
        <end position="71"/>
    </location>
</feature>
<dbReference type="AlphaFoldDB" id="A0A370U8G3"/>
<feature type="transmembrane region" description="Helical" evidence="5">
    <location>
        <begin position="375"/>
        <end position="395"/>
    </location>
</feature>
<feature type="transmembrane region" description="Helical" evidence="5">
    <location>
        <begin position="190"/>
        <end position="206"/>
    </location>
</feature>
<evidence type="ECO:0000256" key="5">
    <source>
        <dbReference type="SAM" id="Phobius"/>
    </source>
</evidence>
<dbReference type="OrthoDB" id="8576060at2"/>
<accession>A0A370U8G3</accession>
<feature type="transmembrane region" description="Helical" evidence="5">
    <location>
        <begin position="105"/>
        <end position="127"/>
    </location>
</feature>
<dbReference type="GO" id="GO:0016020">
    <property type="term" value="C:membrane"/>
    <property type="evidence" value="ECO:0007669"/>
    <property type="project" value="UniProtKB-SubCell"/>
</dbReference>
<evidence type="ECO:0000259" key="6">
    <source>
        <dbReference type="Pfam" id="PF04932"/>
    </source>
</evidence>
<evidence type="ECO:0000256" key="4">
    <source>
        <dbReference type="ARBA" id="ARBA00023136"/>
    </source>
</evidence>
<reference evidence="7 8" key="1">
    <citation type="submission" date="2018-06" db="EMBL/GenBank/DDBJ databases">
        <title>Marinomonas sp. YLB-05 draft genome sequence.</title>
        <authorList>
            <person name="Yu L."/>
            <person name="Tang X."/>
        </authorList>
    </citation>
    <scope>NUCLEOTIDE SEQUENCE [LARGE SCALE GENOMIC DNA]</scope>
    <source>
        <strain evidence="7 8">YLB-05</strain>
    </source>
</reference>
<keyword evidence="4 5" id="KW-0472">Membrane</keyword>
<keyword evidence="2 5" id="KW-0812">Transmembrane</keyword>
<dbReference type="EMBL" id="QKRA01000004">
    <property type="protein sequence ID" value="RDL44064.1"/>
    <property type="molecule type" value="Genomic_DNA"/>
</dbReference>
<dbReference type="PANTHER" id="PTHR37422">
    <property type="entry name" value="TEICHURONIC ACID BIOSYNTHESIS PROTEIN TUAE"/>
    <property type="match status" value="1"/>
</dbReference>
<comment type="caution">
    <text evidence="7">The sequence shown here is derived from an EMBL/GenBank/DDBJ whole genome shotgun (WGS) entry which is preliminary data.</text>
</comment>
<protein>
    <submittedName>
        <fullName evidence="7">O-antigen ligase family protein</fullName>
    </submittedName>
</protein>
<comment type="subcellular location">
    <subcellularLocation>
        <location evidence="1">Membrane</location>
        <topology evidence="1">Multi-pass membrane protein</topology>
    </subcellularLocation>
</comment>
<dbReference type="RefSeq" id="WP_115468102.1">
    <property type="nucleotide sequence ID" value="NZ_QKRA01000004.1"/>
</dbReference>
<dbReference type="InterPro" id="IPR007016">
    <property type="entry name" value="O-antigen_ligase-rel_domated"/>
</dbReference>
<feature type="transmembrane region" description="Helical" evidence="5">
    <location>
        <begin position="321"/>
        <end position="340"/>
    </location>
</feature>
<evidence type="ECO:0000256" key="2">
    <source>
        <dbReference type="ARBA" id="ARBA00022692"/>
    </source>
</evidence>